<feature type="compositionally biased region" description="Basic and acidic residues" evidence="1">
    <location>
        <begin position="321"/>
        <end position="336"/>
    </location>
</feature>
<evidence type="ECO:0000313" key="4">
    <source>
        <dbReference type="Proteomes" id="UP000325902"/>
    </source>
</evidence>
<dbReference type="OrthoDB" id="5361354at2759"/>
<evidence type="ECO:0000256" key="1">
    <source>
        <dbReference type="SAM" id="MobiDB-lite"/>
    </source>
</evidence>
<keyword evidence="2" id="KW-1133">Transmembrane helix</keyword>
<accession>A0A5N5DKL9</accession>
<protein>
    <submittedName>
        <fullName evidence="3">Uncharacterized protein</fullName>
    </submittedName>
</protein>
<feature type="compositionally biased region" description="Pro residues" evidence="1">
    <location>
        <begin position="146"/>
        <end position="157"/>
    </location>
</feature>
<evidence type="ECO:0000313" key="3">
    <source>
        <dbReference type="EMBL" id="KAB2578297.1"/>
    </source>
</evidence>
<keyword evidence="4" id="KW-1185">Reference proteome</keyword>
<reference evidence="3 4" key="1">
    <citation type="journal article" date="2019" name="Sci. Rep.">
        <title>A multi-omics analysis of the grapevine pathogen Lasiodiplodia theobromae reveals that temperature affects the expression of virulence- and pathogenicity-related genes.</title>
        <authorList>
            <person name="Felix C."/>
            <person name="Meneses R."/>
            <person name="Goncalves M.F.M."/>
            <person name="Tilleman L."/>
            <person name="Duarte A.S."/>
            <person name="Jorrin-Novo J.V."/>
            <person name="Van de Peer Y."/>
            <person name="Deforce D."/>
            <person name="Van Nieuwerburgh F."/>
            <person name="Esteves A.C."/>
            <person name="Alves A."/>
        </authorList>
    </citation>
    <scope>NUCLEOTIDE SEQUENCE [LARGE SCALE GENOMIC DNA]</scope>
    <source>
        <strain evidence="3 4">LA-SOL3</strain>
    </source>
</reference>
<feature type="compositionally biased region" description="Polar residues" evidence="1">
    <location>
        <begin position="107"/>
        <end position="139"/>
    </location>
</feature>
<feature type="region of interest" description="Disordered" evidence="1">
    <location>
        <begin position="286"/>
        <end position="309"/>
    </location>
</feature>
<dbReference type="AlphaFoldDB" id="A0A5N5DKL9"/>
<name>A0A5N5DKL9_9PEZI</name>
<dbReference type="Proteomes" id="UP000325902">
    <property type="component" value="Unassembled WGS sequence"/>
</dbReference>
<dbReference type="PANTHER" id="PTHR40623">
    <property type="entry name" value="INTEGRAL MEMBRANE PROTEIN"/>
    <property type="match status" value="1"/>
</dbReference>
<organism evidence="3 4">
    <name type="scientific">Lasiodiplodia theobromae</name>
    <dbReference type="NCBI Taxonomy" id="45133"/>
    <lineage>
        <taxon>Eukaryota</taxon>
        <taxon>Fungi</taxon>
        <taxon>Dikarya</taxon>
        <taxon>Ascomycota</taxon>
        <taxon>Pezizomycotina</taxon>
        <taxon>Dothideomycetes</taxon>
        <taxon>Dothideomycetes incertae sedis</taxon>
        <taxon>Botryosphaeriales</taxon>
        <taxon>Botryosphaeriaceae</taxon>
        <taxon>Lasiodiplodia</taxon>
    </lineage>
</organism>
<feature type="region of interest" description="Disordered" evidence="1">
    <location>
        <begin position="83"/>
        <end position="246"/>
    </location>
</feature>
<feature type="compositionally biased region" description="Low complexity" evidence="1">
    <location>
        <begin position="286"/>
        <end position="297"/>
    </location>
</feature>
<gene>
    <name evidence="3" type="ORF">DBV05_g3048</name>
</gene>
<feature type="transmembrane region" description="Helical" evidence="2">
    <location>
        <begin position="13"/>
        <end position="34"/>
    </location>
</feature>
<feature type="compositionally biased region" description="Low complexity" evidence="1">
    <location>
        <begin position="187"/>
        <end position="206"/>
    </location>
</feature>
<evidence type="ECO:0000256" key="2">
    <source>
        <dbReference type="SAM" id="Phobius"/>
    </source>
</evidence>
<sequence>MGWFGSLGLAWKYSIVFGCLLVVTILAGLCKLLYSRKQLKKHLALKEEQNVAETDNLALNDRAKDEGDLFGVRALEAGYYGGVAQSRPSSPSPSSMGSSSRHPSSSTNTLIGSAASQTPKLISPSTSVTTLPHSRNISEVATPRTPSSPPRRNPPPTLRLEPSQAELTGRKNHGVVEVFVHRPTSPEEPMSPVSPTTPTSPLSPKSTSRHDDGLRSPAISVSAVSDDHEETPMSPELLRPTVYNPDAPQLPVVEAVSRISWRPSGADDAAANAYSMAASLDYTMGAPSTASNASSPARNQSPLPSPVRVYPQAYIPRRSRDECRSIFPAEPREPRSRKSSFSSVRSRRTKAEDEEEEIPAVPSLSIESEFYILQPTVYTPQHKRDVSASESAYSTDSLHRRSSVSSVETVTEETLPATKIDLARTDSMDSRRNSIGNNSLMPPPSPNPSSKDRFSEFFDAYYRNSQSMVESEPSFEMARVETLAVPRHSTIVEVPTPLASPMPDRKHLNVQTTETGVAF</sequence>
<feature type="compositionally biased region" description="Low complexity" evidence="1">
    <location>
        <begin position="86"/>
        <end position="106"/>
    </location>
</feature>
<feature type="compositionally biased region" description="Low complexity" evidence="1">
    <location>
        <begin position="403"/>
        <end position="414"/>
    </location>
</feature>
<dbReference type="PANTHER" id="PTHR40623:SF1">
    <property type="match status" value="1"/>
</dbReference>
<keyword evidence="2" id="KW-0472">Membrane</keyword>
<feature type="region of interest" description="Disordered" evidence="1">
    <location>
        <begin position="321"/>
        <end position="360"/>
    </location>
</feature>
<comment type="caution">
    <text evidence="3">The sequence shown here is derived from an EMBL/GenBank/DDBJ whole genome shotgun (WGS) entry which is preliminary data.</text>
</comment>
<dbReference type="EMBL" id="VCHE01000012">
    <property type="protein sequence ID" value="KAB2578297.1"/>
    <property type="molecule type" value="Genomic_DNA"/>
</dbReference>
<keyword evidence="2" id="KW-0812">Transmembrane</keyword>
<feature type="region of interest" description="Disordered" evidence="1">
    <location>
        <begin position="381"/>
        <end position="451"/>
    </location>
</feature>
<feature type="compositionally biased region" description="Basic and acidic residues" evidence="1">
    <location>
        <begin position="421"/>
        <end position="432"/>
    </location>
</feature>
<proteinExistence type="predicted"/>